<dbReference type="InterPro" id="IPR011990">
    <property type="entry name" value="TPR-like_helical_dom_sf"/>
</dbReference>
<protein>
    <submittedName>
        <fullName evidence="2">Tetratricopeptide repeat protein</fullName>
    </submittedName>
</protein>
<dbReference type="Gene3D" id="1.25.40.10">
    <property type="entry name" value="Tetratricopeptide repeat domain"/>
    <property type="match status" value="1"/>
</dbReference>
<evidence type="ECO:0000313" key="3">
    <source>
        <dbReference type="Proteomes" id="UP001285263"/>
    </source>
</evidence>
<feature type="region of interest" description="Disordered" evidence="1">
    <location>
        <begin position="1"/>
        <end position="33"/>
    </location>
</feature>
<organism evidence="2 3">
    <name type="scientific">Roseateles agri</name>
    <dbReference type="NCBI Taxonomy" id="3098619"/>
    <lineage>
        <taxon>Bacteria</taxon>
        <taxon>Pseudomonadati</taxon>
        <taxon>Pseudomonadota</taxon>
        <taxon>Betaproteobacteria</taxon>
        <taxon>Burkholderiales</taxon>
        <taxon>Sphaerotilaceae</taxon>
        <taxon>Roseateles</taxon>
    </lineage>
</organism>
<keyword evidence="3" id="KW-1185">Reference proteome</keyword>
<accession>A0ABU5DQ02</accession>
<comment type="caution">
    <text evidence="2">The sequence shown here is derived from an EMBL/GenBank/DDBJ whole genome shotgun (WGS) entry which is preliminary data.</text>
</comment>
<sequence length="170" mass="18080">MPTSQPFNSSFTSGRRASSGDKSSPARPPVASLEPTDAELLLHRARNAAYAEAAGGRLGRGLALLQDALDQEPMSHDLLADMATLLLAAGQYDRAIGYAQRALQLISHHGPSLYTLGFALSAQGQLMPAIEVLTRLTRGGPRESLLAEAPDLAPLVQVELDRLLQKVATE</sequence>
<evidence type="ECO:0000256" key="1">
    <source>
        <dbReference type="SAM" id="MobiDB-lite"/>
    </source>
</evidence>
<gene>
    <name evidence="2" type="ORF">SNE35_28130</name>
</gene>
<evidence type="ECO:0000313" key="2">
    <source>
        <dbReference type="EMBL" id="MDY0748400.1"/>
    </source>
</evidence>
<proteinExistence type="predicted"/>
<dbReference type="Proteomes" id="UP001285263">
    <property type="component" value="Unassembled WGS sequence"/>
</dbReference>
<dbReference type="SUPFAM" id="SSF48452">
    <property type="entry name" value="TPR-like"/>
    <property type="match status" value="1"/>
</dbReference>
<dbReference type="RefSeq" id="WP_320426372.1">
    <property type="nucleotide sequence ID" value="NZ_JAXCLA010000010.1"/>
</dbReference>
<dbReference type="Pfam" id="PF14559">
    <property type="entry name" value="TPR_19"/>
    <property type="match status" value="1"/>
</dbReference>
<name>A0ABU5DQ02_9BURK</name>
<feature type="compositionally biased region" description="Polar residues" evidence="1">
    <location>
        <begin position="1"/>
        <end position="22"/>
    </location>
</feature>
<dbReference type="EMBL" id="JAXCLA010000010">
    <property type="protein sequence ID" value="MDY0748400.1"/>
    <property type="molecule type" value="Genomic_DNA"/>
</dbReference>
<reference evidence="2 3" key="1">
    <citation type="submission" date="2023-11" db="EMBL/GenBank/DDBJ databases">
        <title>Paucibacter sp. nov., isolated from fresh soil in Korea.</title>
        <authorList>
            <person name="Le N.T.T."/>
        </authorList>
    </citation>
    <scope>NUCLEOTIDE SEQUENCE [LARGE SCALE GENOMIC DNA]</scope>
    <source>
        <strain evidence="2 3">R3-3</strain>
    </source>
</reference>